<name>A0A2P2QCL8_RHIMU</name>
<dbReference type="AlphaFoldDB" id="A0A2P2QCL8"/>
<protein>
    <submittedName>
        <fullName evidence="1">Uncharacterized protein</fullName>
    </submittedName>
</protein>
<accession>A0A2P2QCL8</accession>
<organism evidence="1">
    <name type="scientific">Rhizophora mucronata</name>
    <name type="common">Asiatic mangrove</name>
    <dbReference type="NCBI Taxonomy" id="61149"/>
    <lineage>
        <taxon>Eukaryota</taxon>
        <taxon>Viridiplantae</taxon>
        <taxon>Streptophyta</taxon>
        <taxon>Embryophyta</taxon>
        <taxon>Tracheophyta</taxon>
        <taxon>Spermatophyta</taxon>
        <taxon>Magnoliopsida</taxon>
        <taxon>eudicotyledons</taxon>
        <taxon>Gunneridae</taxon>
        <taxon>Pentapetalae</taxon>
        <taxon>rosids</taxon>
        <taxon>fabids</taxon>
        <taxon>Malpighiales</taxon>
        <taxon>Rhizophoraceae</taxon>
        <taxon>Rhizophora</taxon>
    </lineage>
</organism>
<dbReference type="EMBL" id="GGEC01084262">
    <property type="protein sequence ID" value="MBX64746.1"/>
    <property type="molecule type" value="Transcribed_RNA"/>
</dbReference>
<proteinExistence type="predicted"/>
<reference evidence="1" key="1">
    <citation type="submission" date="2018-02" db="EMBL/GenBank/DDBJ databases">
        <title>Rhizophora mucronata_Transcriptome.</title>
        <authorList>
            <person name="Meera S.P."/>
            <person name="Sreeshan A."/>
            <person name="Augustine A."/>
        </authorList>
    </citation>
    <scope>NUCLEOTIDE SEQUENCE</scope>
    <source>
        <tissue evidence="1">Leaf</tissue>
    </source>
</reference>
<sequence>MNLKWGCMRSVLIWFLSLHLWPNLQFYPRWKRLILLPDSAIVEIYL</sequence>
<evidence type="ECO:0000313" key="1">
    <source>
        <dbReference type="EMBL" id="MBX64746.1"/>
    </source>
</evidence>